<feature type="transmembrane region" description="Helical" evidence="5">
    <location>
        <begin position="325"/>
        <end position="348"/>
    </location>
</feature>
<gene>
    <name evidence="6" type="ORF">KM92DES2_20006</name>
</gene>
<dbReference type="EMBL" id="FLUP01000002">
    <property type="protein sequence ID" value="SBW11256.1"/>
    <property type="molecule type" value="Genomic_DNA"/>
</dbReference>
<feature type="transmembrane region" description="Helical" evidence="5">
    <location>
        <begin position="117"/>
        <end position="141"/>
    </location>
</feature>
<evidence type="ECO:0000256" key="4">
    <source>
        <dbReference type="ARBA" id="ARBA00023136"/>
    </source>
</evidence>
<reference evidence="6" key="1">
    <citation type="submission" date="2016-04" db="EMBL/GenBank/DDBJ databases">
        <authorList>
            <person name="Evans L.H."/>
            <person name="Alamgir A."/>
            <person name="Owens N."/>
            <person name="Weber N.D."/>
            <person name="Virtaneva K."/>
            <person name="Barbian K."/>
            <person name="Babar A."/>
            <person name="Rosenke K."/>
        </authorList>
    </citation>
    <scope>NUCLEOTIDE SEQUENCE</scope>
    <source>
        <strain evidence="6">92-2</strain>
    </source>
</reference>
<dbReference type="Pfam" id="PF00939">
    <property type="entry name" value="Na_sulph_symp"/>
    <property type="match status" value="1"/>
</dbReference>
<keyword evidence="2 5" id="KW-0812">Transmembrane</keyword>
<comment type="subcellular location">
    <subcellularLocation>
        <location evidence="1">Membrane</location>
        <topology evidence="1">Multi-pass membrane protein</topology>
    </subcellularLocation>
</comment>
<dbReference type="InterPro" id="IPR001898">
    <property type="entry name" value="SLC13A/DASS"/>
</dbReference>
<feature type="transmembrane region" description="Helical" evidence="5">
    <location>
        <begin position="404"/>
        <end position="428"/>
    </location>
</feature>
<evidence type="ECO:0000256" key="2">
    <source>
        <dbReference type="ARBA" id="ARBA00022692"/>
    </source>
</evidence>
<dbReference type="AlphaFoldDB" id="A0A212KHN9"/>
<feature type="transmembrane region" description="Helical" evidence="5">
    <location>
        <begin position="440"/>
        <end position="462"/>
    </location>
</feature>
<feature type="transmembrane region" description="Helical" evidence="5">
    <location>
        <begin position="368"/>
        <end position="392"/>
    </location>
</feature>
<evidence type="ECO:0000256" key="1">
    <source>
        <dbReference type="ARBA" id="ARBA00004141"/>
    </source>
</evidence>
<accession>A0A212KHN9</accession>
<evidence type="ECO:0000256" key="5">
    <source>
        <dbReference type="SAM" id="Phobius"/>
    </source>
</evidence>
<feature type="transmembrane region" description="Helical" evidence="5">
    <location>
        <begin position="12"/>
        <end position="30"/>
    </location>
</feature>
<evidence type="ECO:0000256" key="3">
    <source>
        <dbReference type="ARBA" id="ARBA00022989"/>
    </source>
</evidence>
<feature type="transmembrane region" description="Helical" evidence="5">
    <location>
        <begin position="86"/>
        <end position="105"/>
    </location>
</feature>
<feature type="transmembrane region" description="Helical" evidence="5">
    <location>
        <begin position="224"/>
        <end position="242"/>
    </location>
</feature>
<feature type="transmembrane region" description="Helical" evidence="5">
    <location>
        <begin position="62"/>
        <end position="80"/>
    </location>
</feature>
<dbReference type="RefSeq" id="WP_227119496.1">
    <property type="nucleotide sequence ID" value="NZ_LT598928.1"/>
</dbReference>
<evidence type="ECO:0000313" key="6">
    <source>
        <dbReference type="EMBL" id="SBW11256.1"/>
    </source>
</evidence>
<dbReference type="GO" id="GO:0005315">
    <property type="term" value="F:phosphate transmembrane transporter activity"/>
    <property type="evidence" value="ECO:0007669"/>
    <property type="project" value="TreeGrafter"/>
</dbReference>
<keyword evidence="3 5" id="KW-1133">Transmembrane helix</keyword>
<dbReference type="GO" id="GO:0005886">
    <property type="term" value="C:plasma membrane"/>
    <property type="evidence" value="ECO:0007669"/>
    <property type="project" value="TreeGrafter"/>
</dbReference>
<protein>
    <submittedName>
        <fullName evidence="6">Sodium/sulphate symporter</fullName>
    </submittedName>
</protein>
<dbReference type="PANTHER" id="PTHR10283">
    <property type="entry name" value="SOLUTE CARRIER FAMILY 13 MEMBER"/>
    <property type="match status" value="1"/>
</dbReference>
<name>A0A212KHN9_9BACT</name>
<feature type="transmembrane region" description="Helical" evidence="5">
    <location>
        <begin position="36"/>
        <end position="55"/>
    </location>
</feature>
<organism evidence="6">
    <name type="scientific">uncultured Desulfovibrio sp</name>
    <dbReference type="NCBI Taxonomy" id="167968"/>
    <lineage>
        <taxon>Bacteria</taxon>
        <taxon>Pseudomonadati</taxon>
        <taxon>Thermodesulfobacteriota</taxon>
        <taxon>Desulfovibrionia</taxon>
        <taxon>Desulfovibrionales</taxon>
        <taxon>Desulfovibrionaceae</taxon>
        <taxon>Desulfovibrio</taxon>
        <taxon>environmental samples</taxon>
    </lineage>
</organism>
<feature type="transmembrane region" description="Helical" evidence="5">
    <location>
        <begin position="295"/>
        <end position="313"/>
    </location>
</feature>
<feature type="transmembrane region" description="Helical" evidence="5">
    <location>
        <begin position="174"/>
        <end position="193"/>
    </location>
</feature>
<sequence length="466" mass="49834">MIIKTSDLTPGLLAKWGINLALPLALYFVLPRSESLTPPMIAFLAVTLWAVTAWALDTLNDIAVGILLPILYILLCSTPQKVVFAPWLSEVPIIVIGGFTLGKIIQVTGLGKRIALTCVKLTGGSFAGALAGITLGAAIVSPLVPSIMGKAAIFCAVAVSLCDALDFRPKSREATAVVLGTCIAVGATKLAYLTGAGDLVMGMGIVDKVMGIQTSWIEYAKFNFLPAMLYTAMSLAIVLLVLRSSVNRSVLCAVVEQKHAELGDVTDEQRRALLLLCLTLVLLATDKLHHLSAGSVLVIITALAFMPGIGLMDGKRMASINFAPLFFIMGCMAIGSVGGFLKVTHWLAGLVLPLFSETGACLASVCSYVVGVVLNFLLTPLAATSTLSAPITELGMQMGLDPRILYFSFQYGLDNLIFPYEYALYLYFFSSGYINFKEMVLVMALRMLLTGGFVAFVAMPYWRMLG</sequence>
<keyword evidence="4 5" id="KW-0472">Membrane</keyword>
<proteinExistence type="predicted"/>
<dbReference type="PANTHER" id="PTHR10283:SF92">
    <property type="entry name" value="LOW-AFFINITY PHOSPHATE TRANSPORTER PHO91"/>
    <property type="match status" value="1"/>
</dbReference>